<dbReference type="EMBL" id="BARV01037146">
    <property type="protein sequence ID" value="GAI48058.1"/>
    <property type="molecule type" value="Genomic_DNA"/>
</dbReference>
<sequence length="100" mass="10926">GVGTLYEQLIPSGDTPPSQLPEIPLAEGWNLIGYYQLPGQTTAPIANALSKLDNAWSESGNDLITFKKGTLETITPITTMKPGEGYWIFMTDSRKYSFGN</sequence>
<gene>
    <name evidence="1" type="ORF">S06H3_57536</name>
</gene>
<dbReference type="AlphaFoldDB" id="X1NWU8"/>
<comment type="caution">
    <text evidence="1">The sequence shown here is derived from an EMBL/GenBank/DDBJ whole genome shotgun (WGS) entry which is preliminary data.</text>
</comment>
<protein>
    <submittedName>
        <fullName evidence="1">Uncharacterized protein</fullName>
    </submittedName>
</protein>
<proteinExistence type="predicted"/>
<feature type="non-terminal residue" evidence="1">
    <location>
        <position position="1"/>
    </location>
</feature>
<name>X1NWU8_9ZZZZ</name>
<accession>X1NWU8</accession>
<reference evidence="1" key="1">
    <citation type="journal article" date="2014" name="Front. Microbiol.">
        <title>High frequency of phylogenetically diverse reductive dehalogenase-homologous genes in deep subseafloor sedimentary metagenomes.</title>
        <authorList>
            <person name="Kawai M."/>
            <person name="Futagami T."/>
            <person name="Toyoda A."/>
            <person name="Takaki Y."/>
            <person name="Nishi S."/>
            <person name="Hori S."/>
            <person name="Arai W."/>
            <person name="Tsubouchi T."/>
            <person name="Morono Y."/>
            <person name="Uchiyama I."/>
            <person name="Ito T."/>
            <person name="Fujiyama A."/>
            <person name="Inagaki F."/>
            <person name="Takami H."/>
        </authorList>
    </citation>
    <scope>NUCLEOTIDE SEQUENCE</scope>
    <source>
        <strain evidence="1">Expedition CK06-06</strain>
    </source>
</reference>
<evidence type="ECO:0000313" key="1">
    <source>
        <dbReference type="EMBL" id="GAI48058.1"/>
    </source>
</evidence>
<organism evidence="1">
    <name type="scientific">marine sediment metagenome</name>
    <dbReference type="NCBI Taxonomy" id="412755"/>
    <lineage>
        <taxon>unclassified sequences</taxon>
        <taxon>metagenomes</taxon>
        <taxon>ecological metagenomes</taxon>
    </lineage>
</organism>